<evidence type="ECO:0000256" key="7">
    <source>
        <dbReference type="ARBA" id="ARBA00022490"/>
    </source>
</evidence>
<dbReference type="UniPathway" id="UPA00109">
    <property type="reaction ID" value="UER00180"/>
</dbReference>
<evidence type="ECO:0000256" key="13">
    <source>
        <dbReference type="ARBA" id="ARBA00022787"/>
    </source>
</evidence>
<evidence type="ECO:0000259" key="26">
    <source>
        <dbReference type="Pfam" id="PF00349"/>
    </source>
</evidence>
<protein>
    <recommendedName>
        <fullName evidence="19">Hexokinase-2</fullName>
        <ecNumber evidence="6">2.7.1.1</ecNumber>
    </recommendedName>
    <alternativeName>
        <fullName evidence="20">Hexokinase type II</fullName>
    </alternativeName>
</protein>
<dbReference type="InterPro" id="IPR019807">
    <property type="entry name" value="Hexokinase_BS"/>
</dbReference>
<dbReference type="GO" id="GO:0005829">
    <property type="term" value="C:cytosol"/>
    <property type="evidence" value="ECO:0007669"/>
    <property type="project" value="UniProtKB-SubCell"/>
</dbReference>
<comment type="similarity">
    <text evidence="5">Belongs to the hexokinase family.</text>
</comment>
<evidence type="ECO:0000256" key="23">
    <source>
        <dbReference type="ARBA" id="ARBA00047013"/>
    </source>
</evidence>
<dbReference type="GO" id="GO:0008865">
    <property type="term" value="F:fructokinase activity"/>
    <property type="evidence" value="ECO:0007669"/>
    <property type="project" value="TreeGrafter"/>
</dbReference>
<keyword evidence="10" id="KW-0677">Repeat</keyword>
<comment type="catalytic activity">
    <reaction evidence="21">
        <text>a D-hexose + ATP = a D-hexose 6-phosphate + ADP + H(+)</text>
        <dbReference type="Rhea" id="RHEA:22740"/>
        <dbReference type="ChEBI" id="CHEBI:4194"/>
        <dbReference type="ChEBI" id="CHEBI:15378"/>
        <dbReference type="ChEBI" id="CHEBI:30616"/>
        <dbReference type="ChEBI" id="CHEBI:229467"/>
        <dbReference type="ChEBI" id="CHEBI:456216"/>
        <dbReference type="EC" id="2.7.1.1"/>
    </reaction>
    <physiologicalReaction direction="left-to-right" evidence="21">
        <dbReference type="Rhea" id="RHEA:22741"/>
    </physiologicalReaction>
</comment>
<evidence type="ECO:0000313" key="28">
    <source>
        <dbReference type="Ensembl" id="ENSCCRP00020028060.1"/>
    </source>
</evidence>
<evidence type="ECO:0000256" key="5">
    <source>
        <dbReference type="ARBA" id="ARBA00009225"/>
    </source>
</evidence>
<dbReference type="UniPathway" id="UPA00242"/>
<evidence type="ECO:0000256" key="18">
    <source>
        <dbReference type="ARBA" id="ARBA00023152"/>
    </source>
</evidence>
<feature type="domain" description="Hexokinase N-terminal" evidence="26">
    <location>
        <begin position="473"/>
        <end position="669"/>
    </location>
</feature>
<evidence type="ECO:0000256" key="24">
    <source>
        <dbReference type="ARBA" id="ARBA00047905"/>
    </source>
</evidence>
<evidence type="ECO:0000256" key="20">
    <source>
        <dbReference type="ARBA" id="ARBA00041371"/>
    </source>
</evidence>
<dbReference type="GO" id="GO:0006096">
    <property type="term" value="P:glycolytic process"/>
    <property type="evidence" value="ECO:0007669"/>
    <property type="project" value="UniProtKB-UniPathway"/>
</dbReference>
<evidence type="ECO:0000256" key="8">
    <source>
        <dbReference type="ARBA" id="ARBA00022533"/>
    </source>
</evidence>
<comment type="pathway">
    <text evidence="4">Carbohydrate metabolism; hexose metabolism.</text>
</comment>
<evidence type="ECO:0000256" key="2">
    <source>
        <dbReference type="ARBA" id="ARBA00004514"/>
    </source>
</evidence>
<dbReference type="GO" id="GO:0005536">
    <property type="term" value="F:D-glucose binding"/>
    <property type="evidence" value="ECO:0007669"/>
    <property type="project" value="InterPro"/>
</dbReference>
<evidence type="ECO:0000256" key="21">
    <source>
        <dbReference type="ARBA" id="ARBA00044613"/>
    </source>
</evidence>
<dbReference type="FunFam" id="3.30.420.40:FF:000015">
    <property type="entry name" value="Hexokinase 1"/>
    <property type="match status" value="1"/>
</dbReference>
<evidence type="ECO:0000256" key="22">
    <source>
        <dbReference type="ARBA" id="ARBA00046097"/>
    </source>
</evidence>
<dbReference type="FunFam" id="3.40.367.20:FF:000001">
    <property type="entry name" value="Hexokinase 1"/>
    <property type="match status" value="1"/>
</dbReference>
<comment type="function">
    <text evidence="22">Catalyzes the phosphorylation of hexose, such as D-glucose and D-fructose, to hexose 6-phosphate (D-glucose 6-phosphate and D-fructose 6-phosphate, respectively). Mediates the initial step of glycolysis by catalyzing phosphorylation of D-glucose to D-glucose 6-phosphate. Plays a key role in maintaining the integrity of the outer mitochondrial membrane by preventing the release of apoptogenic molecules from the intermembrane space and subsequent apoptosis.</text>
</comment>
<dbReference type="GO" id="GO:0001678">
    <property type="term" value="P:intracellular glucose homeostasis"/>
    <property type="evidence" value="ECO:0007669"/>
    <property type="project" value="InterPro"/>
</dbReference>
<evidence type="ECO:0000256" key="17">
    <source>
        <dbReference type="ARBA" id="ARBA00023136"/>
    </source>
</evidence>
<comment type="catalytic activity">
    <reaction evidence="24">
        <text>D-fructose + ATP = D-fructose 6-phosphate + ADP + H(+)</text>
        <dbReference type="Rhea" id="RHEA:16125"/>
        <dbReference type="ChEBI" id="CHEBI:15378"/>
        <dbReference type="ChEBI" id="CHEBI:30616"/>
        <dbReference type="ChEBI" id="CHEBI:37721"/>
        <dbReference type="ChEBI" id="CHEBI:61527"/>
        <dbReference type="ChEBI" id="CHEBI:456216"/>
        <dbReference type="EC" id="2.7.1.1"/>
    </reaction>
    <physiologicalReaction direction="left-to-right" evidence="24">
        <dbReference type="Rhea" id="RHEA:16126"/>
    </physiologicalReaction>
</comment>
<evidence type="ECO:0000256" key="4">
    <source>
        <dbReference type="ARBA" id="ARBA00005028"/>
    </source>
</evidence>
<dbReference type="InterPro" id="IPR001312">
    <property type="entry name" value="Hexokinase"/>
</dbReference>
<dbReference type="Pfam" id="PF00349">
    <property type="entry name" value="Hexokinase_1"/>
    <property type="match status" value="2"/>
</dbReference>
<evidence type="ECO:0000256" key="16">
    <source>
        <dbReference type="ARBA" id="ARBA00023128"/>
    </source>
</evidence>
<dbReference type="Gene3D" id="3.40.367.20">
    <property type="match status" value="2"/>
</dbReference>
<gene>
    <name evidence="28" type="primary">LOC109075845</name>
</gene>
<organism evidence="28 29">
    <name type="scientific">Cyprinus carpio</name>
    <name type="common">Common carp</name>
    <dbReference type="NCBI Taxonomy" id="7962"/>
    <lineage>
        <taxon>Eukaryota</taxon>
        <taxon>Metazoa</taxon>
        <taxon>Chordata</taxon>
        <taxon>Craniata</taxon>
        <taxon>Vertebrata</taxon>
        <taxon>Euteleostomi</taxon>
        <taxon>Actinopterygii</taxon>
        <taxon>Neopterygii</taxon>
        <taxon>Teleostei</taxon>
        <taxon>Ostariophysi</taxon>
        <taxon>Cypriniformes</taxon>
        <taxon>Cyprinidae</taxon>
        <taxon>Cyprininae</taxon>
        <taxon>Cyprinus</taxon>
    </lineage>
</organism>
<keyword evidence="14" id="KW-0067">ATP-binding</keyword>
<feature type="domain" description="Hexokinase C-terminal" evidence="27">
    <location>
        <begin position="225"/>
        <end position="461"/>
    </location>
</feature>
<dbReference type="GO" id="GO:0005741">
    <property type="term" value="C:mitochondrial outer membrane"/>
    <property type="evidence" value="ECO:0007669"/>
    <property type="project" value="UniProtKB-SubCell"/>
</dbReference>
<dbReference type="PROSITE" id="PS00378">
    <property type="entry name" value="HEXOKINASE_1"/>
    <property type="match status" value="2"/>
</dbReference>
<dbReference type="FunFam" id="3.30.420.40:FF:000805">
    <property type="entry name" value="Hexokinase-2"/>
    <property type="match status" value="1"/>
</dbReference>
<dbReference type="Pfam" id="PF03727">
    <property type="entry name" value="Hexokinase_2"/>
    <property type="match status" value="2"/>
</dbReference>
<dbReference type="Ensembl" id="ENSCCRT00020030772.1">
    <property type="protein sequence ID" value="ENSCCRP00020028060.1"/>
    <property type="gene ID" value="ENSCCRG00020008082.1"/>
</dbReference>
<evidence type="ECO:0000256" key="6">
    <source>
        <dbReference type="ARBA" id="ARBA00012324"/>
    </source>
</evidence>
<evidence type="ECO:0000256" key="25">
    <source>
        <dbReference type="ARBA" id="ARBA00048160"/>
    </source>
</evidence>
<evidence type="ECO:0000256" key="1">
    <source>
        <dbReference type="ARBA" id="ARBA00004450"/>
    </source>
</evidence>
<dbReference type="Proteomes" id="UP000694701">
    <property type="component" value="Unplaced"/>
</dbReference>
<keyword evidence="16" id="KW-0496">Mitochondrion</keyword>
<keyword evidence="7" id="KW-0963">Cytoplasm</keyword>
<comment type="catalytic activity">
    <reaction evidence="25">
        <text>D-glucose + ATP = D-glucose 6-phosphate + ADP + H(+)</text>
        <dbReference type="Rhea" id="RHEA:17825"/>
        <dbReference type="ChEBI" id="CHEBI:4167"/>
        <dbReference type="ChEBI" id="CHEBI:15378"/>
        <dbReference type="ChEBI" id="CHEBI:30616"/>
        <dbReference type="ChEBI" id="CHEBI:61548"/>
        <dbReference type="ChEBI" id="CHEBI:456216"/>
        <dbReference type="EC" id="2.7.1.1"/>
    </reaction>
    <physiologicalReaction direction="left-to-right" evidence="25">
        <dbReference type="Rhea" id="RHEA:17826"/>
    </physiologicalReaction>
</comment>
<evidence type="ECO:0000256" key="14">
    <source>
        <dbReference type="ARBA" id="ARBA00022840"/>
    </source>
</evidence>
<keyword evidence="11" id="KW-0547">Nucleotide-binding</keyword>
<proteinExistence type="inferred from homology"/>
<sequence length="919" mass="101988">MIASHLLAYYFTELHHDHVQKVDKYLYHMRLSDENLMDVSKRFRREMDKGLGRDTNPTAAVKMLPTFVRSTPDGTETGDFLALDLGGTNFRVLLVRVSSNGKQTVEMENQIYAIPENIMRGSGTELFNHIAECLANFLEKLGIKDKKLPLGFTFSFPCQQTKLDESILVCWTKGFKASGVEGRDVVGLLRKAIKNRGDFDIDIVAVINDTVGTMMTCGYDDHHCEIGLIIGTGTNACYMEEMRHLELVDGDEGRMCVNMEWGAFGDDGALDDIRTEFDREIDAGSLNPGKQLFEKMISGMYMGELVRLVLVKMAKDGLLFQGHTTPDLLTTGHFQTSFISAIENNKSSEGLVSAEQILRGLGLDPSPEDCVATQRVCQIVSTRAAHLCAASLAAVLRQIRDNKATDRLRTTVGVDGSVFQNHPQFARRLNKMVRLLVPDCDVRFLRSEDGSGKGAAMVTAVAYRLAKQHAERQRILDSLRLDRAQLLEVKRRMEEEMKRGLAKSTHAAAAVKMLPTFVRSTPDGTERGDFLALDLGGTNFRVLLVRVRSGKRRSVEMHNKIYTIPQDITQGTGDELFDHIVHCIADFLEYMGMKGASLPLGFTFSFPCHQTRLDQGILIKWTKGFKASGCEGEDVATLLKDAIHRSEEFDLDVVAVVNDTVGTMMSCGYEDPQCEVGLIVGTGTNACYMEEMSNVELVDGDEGRMCVNMEWGAFGDQGELEDICTEFDRAVDDQSTYPGKQRYEKMISGMYLGEIVRNVLLDFTAKGLLFRGKLSERLKSRGIFETKFLSQIESDRLALRQVRSILQHLGLISSTCDDSILVKEVCSVVSKRAAQLCGAGLAAVVDKIRLNRGLEKLSITVGVDGTLYKLHPHFSTIMRETLRDLAPDCEVTLIQSEDGSGKGAALITAVACRLRDARK</sequence>
<dbReference type="FunFam" id="3.40.367.20:FF:000020">
    <property type="entry name" value="Hexokinase-1"/>
    <property type="match status" value="1"/>
</dbReference>
<feature type="domain" description="Hexokinase C-terminal" evidence="27">
    <location>
        <begin position="676"/>
        <end position="910"/>
    </location>
</feature>
<evidence type="ECO:0000256" key="12">
    <source>
        <dbReference type="ARBA" id="ARBA00022777"/>
    </source>
</evidence>
<comment type="subunit">
    <text evidence="23">Monomer. Interacts with TIGAR; the interaction increases hexokinase activity in a hypoxia- and HIF1A-dependent manner.</text>
</comment>
<comment type="pathway">
    <text evidence="3">Carbohydrate degradation; glycolysis; D-glyceraldehyde 3-phosphate and glycerone phosphate from D-glucose: step 1/4.</text>
</comment>
<accession>A0A8C2DLV8</accession>
<reference evidence="28" key="1">
    <citation type="submission" date="2025-08" db="UniProtKB">
        <authorList>
            <consortium name="Ensembl"/>
        </authorList>
    </citation>
    <scope>IDENTIFICATION</scope>
</reference>
<dbReference type="GO" id="GO:0004340">
    <property type="term" value="F:glucokinase activity"/>
    <property type="evidence" value="ECO:0007669"/>
    <property type="project" value="TreeGrafter"/>
</dbReference>
<dbReference type="InterPro" id="IPR043129">
    <property type="entry name" value="ATPase_NBD"/>
</dbReference>
<keyword evidence="15" id="KW-0007">Acetylation</keyword>
<dbReference type="AlphaFoldDB" id="A0A8C2DLV8"/>
<keyword evidence="8" id="KW-0021">Allosteric enzyme</keyword>
<evidence type="ECO:0000256" key="19">
    <source>
        <dbReference type="ARBA" id="ARBA00039453"/>
    </source>
</evidence>
<dbReference type="GO" id="GO:0006006">
    <property type="term" value="P:glucose metabolic process"/>
    <property type="evidence" value="ECO:0007669"/>
    <property type="project" value="TreeGrafter"/>
</dbReference>
<keyword evidence="13" id="KW-1000">Mitochondrion outer membrane</keyword>
<keyword evidence="9" id="KW-0808">Transferase</keyword>
<keyword evidence="12" id="KW-0418">Kinase</keyword>
<keyword evidence="18" id="KW-0324">Glycolysis</keyword>
<dbReference type="GO" id="GO:0005524">
    <property type="term" value="F:ATP binding"/>
    <property type="evidence" value="ECO:0007669"/>
    <property type="project" value="UniProtKB-KW"/>
</dbReference>
<dbReference type="Gene3D" id="3.30.420.40">
    <property type="match status" value="2"/>
</dbReference>
<keyword evidence="17" id="KW-0472">Membrane</keyword>
<evidence type="ECO:0000256" key="11">
    <source>
        <dbReference type="ARBA" id="ARBA00022741"/>
    </source>
</evidence>
<name>A0A8C2DLV8_CYPCA</name>
<evidence type="ECO:0000256" key="10">
    <source>
        <dbReference type="ARBA" id="ARBA00022737"/>
    </source>
</evidence>
<evidence type="ECO:0000256" key="15">
    <source>
        <dbReference type="ARBA" id="ARBA00022990"/>
    </source>
</evidence>
<dbReference type="InterPro" id="IPR022672">
    <property type="entry name" value="Hexokinase_N"/>
</dbReference>
<dbReference type="InterPro" id="IPR022673">
    <property type="entry name" value="Hexokinase_C"/>
</dbReference>
<evidence type="ECO:0000256" key="3">
    <source>
        <dbReference type="ARBA" id="ARBA00004888"/>
    </source>
</evidence>
<feature type="domain" description="Hexokinase N-terminal" evidence="26">
    <location>
        <begin position="22"/>
        <end position="219"/>
    </location>
</feature>
<evidence type="ECO:0000256" key="9">
    <source>
        <dbReference type="ARBA" id="ARBA00022679"/>
    </source>
</evidence>
<dbReference type="SUPFAM" id="SSF53067">
    <property type="entry name" value="Actin-like ATPase domain"/>
    <property type="match status" value="4"/>
</dbReference>
<evidence type="ECO:0000313" key="29">
    <source>
        <dbReference type="Proteomes" id="UP000694701"/>
    </source>
</evidence>
<dbReference type="PANTHER" id="PTHR19443:SF4">
    <property type="entry name" value="HEXOKINASE-2"/>
    <property type="match status" value="1"/>
</dbReference>
<evidence type="ECO:0000259" key="27">
    <source>
        <dbReference type="Pfam" id="PF03727"/>
    </source>
</evidence>
<comment type="subcellular location">
    <subcellularLocation>
        <location evidence="2">Cytoplasm</location>
        <location evidence="2">Cytosol</location>
    </subcellularLocation>
    <subcellularLocation>
        <location evidence="1">Mitochondrion outer membrane</location>
        <topology evidence="1">Peripheral membrane protein</topology>
    </subcellularLocation>
</comment>
<dbReference type="PRINTS" id="PR00475">
    <property type="entry name" value="HEXOKINASE"/>
</dbReference>
<dbReference type="PANTHER" id="PTHR19443">
    <property type="entry name" value="HEXOKINASE"/>
    <property type="match status" value="1"/>
</dbReference>
<dbReference type="PROSITE" id="PS51748">
    <property type="entry name" value="HEXOKINASE_2"/>
    <property type="match status" value="2"/>
</dbReference>
<dbReference type="EC" id="2.7.1.1" evidence="6"/>